<protein>
    <submittedName>
        <fullName evidence="2">FAD dependent oxidoreductase protein</fullName>
    </submittedName>
</protein>
<reference evidence="2" key="1">
    <citation type="submission" date="2020-04" db="EMBL/GenBank/DDBJ databases">
        <title>Genome Assembly and Annotation of Botryosphaeria dothidea sdau 11-99, a Latent Pathogen of Apple Fruit Ring Rot in China.</title>
        <authorList>
            <person name="Yu C."/>
            <person name="Diao Y."/>
            <person name="Lu Q."/>
            <person name="Zhao J."/>
            <person name="Cui S."/>
            <person name="Peng C."/>
            <person name="He B."/>
            <person name="Liu H."/>
        </authorList>
    </citation>
    <scope>NUCLEOTIDE SEQUENCE [LARGE SCALE GENOMIC DNA]</scope>
    <source>
        <strain evidence="2">Sdau11-99</strain>
    </source>
</reference>
<evidence type="ECO:0000313" key="3">
    <source>
        <dbReference type="Proteomes" id="UP000572817"/>
    </source>
</evidence>
<dbReference type="GO" id="GO:0005737">
    <property type="term" value="C:cytoplasm"/>
    <property type="evidence" value="ECO:0007669"/>
    <property type="project" value="TreeGrafter"/>
</dbReference>
<name>A0A8H4IVV0_9PEZI</name>
<sequence length="527" mass="57483">MGTIVSIINNTFKTVSAVIKAFIALNSDFLGVLARASRDPGLPASAPTSSYWLDDPPFPDLVDVRSDKLPESADVAVIGSGITAVAVARAYLLEAQRKNKPSGNVVVLEARQLASGATGRNGGHIKPASYADYGLLKKKFGADRAAAIIRFQRKHLAILPELCRAEHIDVAECRDVETVDLFLDRPSFEKYSKEVEEFSKIVPEAIHTISNSKEAQERFHAGEHVTGAITYPAGALWPYRFVSSIWNSLISQFSTTLSIETSTPVESISSVETDAHPFRLHTPRGTLKARHVIHATNAFAGHLVPGLRDKMTGLRAHMSAQRPGTTFKSGSKGERSWSIMYGSGFDYMTQRPEPAGDLMIGGGFFRSIKQGLDQMGVWDDSEMDALTATHLNGILPTVFAPHWGPDAPAGRLKKMWSGTISFTADSIPFVGRLDPRLTGRRVKTAPSKQQPEPGEWISAGYHGDGMIYAWLCGTALGLMLADSEDESVPERPGQPGGRVDDWLPKELRISYDRVQKISLTDLASELE</sequence>
<dbReference type="InterPro" id="IPR036188">
    <property type="entry name" value="FAD/NAD-bd_sf"/>
</dbReference>
<dbReference type="PANTHER" id="PTHR13847">
    <property type="entry name" value="SARCOSINE DEHYDROGENASE-RELATED"/>
    <property type="match status" value="1"/>
</dbReference>
<dbReference type="Gene3D" id="3.50.50.60">
    <property type="entry name" value="FAD/NAD(P)-binding domain"/>
    <property type="match status" value="1"/>
</dbReference>
<dbReference type="InterPro" id="IPR006076">
    <property type="entry name" value="FAD-dep_OxRdtase"/>
</dbReference>
<dbReference type="PANTHER" id="PTHR13847:SF213">
    <property type="entry name" value="DEPENDENT OXIDOREDUCTASE, PUTATIVE-RELATED"/>
    <property type="match status" value="1"/>
</dbReference>
<dbReference type="EMBL" id="WWBZ02000022">
    <property type="protein sequence ID" value="KAF4308161.1"/>
    <property type="molecule type" value="Genomic_DNA"/>
</dbReference>
<dbReference type="Gene3D" id="3.30.9.10">
    <property type="entry name" value="D-Amino Acid Oxidase, subunit A, domain 2"/>
    <property type="match status" value="1"/>
</dbReference>
<evidence type="ECO:0000259" key="1">
    <source>
        <dbReference type="Pfam" id="PF01266"/>
    </source>
</evidence>
<dbReference type="AlphaFoldDB" id="A0A8H4IVV0"/>
<proteinExistence type="predicted"/>
<dbReference type="OrthoDB" id="429143at2759"/>
<comment type="caution">
    <text evidence="2">The sequence shown here is derived from an EMBL/GenBank/DDBJ whole genome shotgun (WGS) entry which is preliminary data.</text>
</comment>
<feature type="domain" description="FAD dependent oxidoreductase" evidence="1">
    <location>
        <begin position="74"/>
        <end position="476"/>
    </location>
</feature>
<organism evidence="2 3">
    <name type="scientific">Botryosphaeria dothidea</name>
    <dbReference type="NCBI Taxonomy" id="55169"/>
    <lineage>
        <taxon>Eukaryota</taxon>
        <taxon>Fungi</taxon>
        <taxon>Dikarya</taxon>
        <taxon>Ascomycota</taxon>
        <taxon>Pezizomycotina</taxon>
        <taxon>Dothideomycetes</taxon>
        <taxon>Dothideomycetes incertae sedis</taxon>
        <taxon>Botryosphaeriales</taxon>
        <taxon>Botryosphaeriaceae</taxon>
        <taxon>Botryosphaeria</taxon>
    </lineage>
</organism>
<gene>
    <name evidence="2" type="ORF">GTA08_BOTSDO03715</name>
</gene>
<evidence type="ECO:0000313" key="2">
    <source>
        <dbReference type="EMBL" id="KAF4308161.1"/>
    </source>
</evidence>
<dbReference type="Proteomes" id="UP000572817">
    <property type="component" value="Unassembled WGS sequence"/>
</dbReference>
<dbReference type="Pfam" id="PF01266">
    <property type="entry name" value="DAO"/>
    <property type="match status" value="1"/>
</dbReference>
<dbReference type="SUPFAM" id="SSF51905">
    <property type="entry name" value="FAD/NAD(P)-binding domain"/>
    <property type="match status" value="1"/>
</dbReference>
<keyword evidence="3" id="KW-1185">Reference proteome</keyword>
<accession>A0A8H4IVV0</accession>